<dbReference type="EC" id="3.1.1.61" evidence="2"/>
<dbReference type="OrthoDB" id="9791760at2"/>
<feature type="domain" description="CheB-type methylesterase" evidence="5">
    <location>
        <begin position="4"/>
        <end position="87"/>
    </location>
</feature>
<evidence type="ECO:0000256" key="2">
    <source>
        <dbReference type="ARBA" id="ARBA00039140"/>
    </source>
</evidence>
<dbReference type="STRING" id="658167.SAMN04488135_10179"/>
<organism evidence="6 7">
    <name type="scientific">Pollutimonas bauzanensis</name>
    <dbReference type="NCBI Taxonomy" id="658167"/>
    <lineage>
        <taxon>Bacteria</taxon>
        <taxon>Pseudomonadati</taxon>
        <taxon>Pseudomonadota</taxon>
        <taxon>Betaproteobacteria</taxon>
        <taxon>Burkholderiales</taxon>
        <taxon>Alcaligenaceae</taxon>
        <taxon>Pollutimonas</taxon>
    </lineage>
</organism>
<proteinExistence type="predicted"/>
<evidence type="ECO:0000313" key="7">
    <source>
        <dbReference type="Proteomes" id="UP000184226"/>
    </source>
</evidence>
<evidence type="ECO:0000259" key="5">
    <source>
        <dbReference type="PROSITE" id="PS50122"/>
    </source>
</evidence>
<sequence length="106" mass="11483">MKLDARTRNIVVIGASAGGVEAFTTLFGHLPPDLRAAVLVVLHIPAHTPSQLHHILARTTPMRVVVAEDGQVPEAQAVYVASADRLLRDQARRPCDANFFGHDPET</sequence>
<dbReference type="AlphaFoldDB" id="A0A1M5LYD8"/>
<dbReference type="Gene3D" id="3.40.50.180">
    <property type="entry name" value="Methylesterase CheB, C-terminal domain"/>
    <property type="match status" value="1"/>
</dbReference>
<name>A0A1M5LYD8_9BURK</name>
<comment type="catalytic activity">
    <reaction evidence="3">
        <text>[protein]-L-glutamate 5-O-methyl ester + H2O = L-glutamyl-[protein] + methanol + H(+)</text>
        <dbReference type="Rhea" id="RHEA:23236"/>
        <dbReference type="Rhea" id="RHEA-COMP:10208"/>
        <dbReference type="Rhea" id="RHEA-COMP:10311"/>
        <dbReference type="ChEBI" id="CHEBI:15377"/>
        <dbReference type="ChEBI" id="CHEBI:15378"/>
        <dbReference type="ChEBI" id="CHEBI:17790"/>
        <dbReference type="ChEBI" id="CHEBI:29973"/>
        <dbReference type="ChEBI" id="CHEBI:82795"/>
        <dbReference type="EC" id="3.1.1.61"/>
    </reaction>
</comment>
<dbReference type="InterPro" id="IPR035909">
    <property type="entry name" value="CheB_C"/>
</dbReference>
<keyword evidence="7" id="KW-1185">Reference proteome</keyword>
<dbReference type="PROSITE" id="PS50122">
    <property type="entry name" value="CHEB"/>
    <property type="match status" value="1"/>
</dbReference>
<dbReference type="InterPro" id="IPR000673">
    <property type="entry name" value="Sig_transdc_resp-reg_Me-estase"/>
</dbReference>
<gene>
    <name evidence="6" type="ORF">SAMN04488135_10179</name>
</gene>
<accession>A0A1M5LYD8</accession>
<dbReference type="GO" id="GO:0006935">
    <property type="term" value="P:chemotaxis"/>
    <property type="evidence" value="ECO:0007669"/>
    <property type="project" value="InterPro"/>
</dbReference>
<evidence type="ECO:0000256" key="3">
    <source>
        <dbReference type="ARBA" id="ARBA00048267"/>
    </source>
</evidence>
<dbReference type="SUPFAM" id="SSF52738">
    <property type="entry name" value="Methylesterase CheB, C-terminal domain"/>
    <property type="match status" value="1"/>
</dbReference>
<evidence type="ECO:0000256" key="4">
    <source>
        <dbReference type="PROSITE-ProRule" id="PRU00050"/>
    </source>
</evidence>
<keyword evidence="1" id="KW-0378">Hydrolase</keyword>
<dbReference type="GO" id="GO:0005737">
    <property type="term" value="C:cytoplasm"/>
    <property type="evidence" value="ECO:0007669"/>
    <property type="project" value="InterPro"/>
</dbReference>
<dbReference type="RefSeq" id="WP_073100917.1">
    <property type="nucleotide sequence ID" value="NZ_FQXE01000001.1"/>
</dbReference>
<dbReference type="GO" id="GO:0008984">
    <property type="term" value="F:protein-glutamate methylesterase activity"/>
    <property type="evidence" value="ECO:0007669"/>
    <property type="project" value="UniProtKB-EC"/>
</dbReference>
<dbReference type="Pfam" id="PF01339">
    <property type="entry name" value="CheB_methylest"/>
    <property type="match status" value="1"/>
</dbReference>
<dbReference type="EMBL" id="FQXE01000001">
    <property type="protein sequence ID" value="SHG70031.1"/>
    <property type="molecule type" value="Genomic_DNA"/>
</dbReference>
<evidence type="ECO:0000256" key="1">
    <source>
        <dbReference type="ARBA" id="ARBA00022801"/>
    </source>
</evidence>
<dbReference type="Proteomes" id="UP000184226">
    <property type="component" value="Unassembled WGS sequence"/>
</dbReference>
<dbReference type="PANTHER" id="PTHR42872">
    <property type="entry name" value="PROTEIN-GLUTAMATE METHYLESTERASE/PROTEIN-GLUTAMINE GLUTAMINASE"/>
    <property type="match status" value="1"/>
</dbReference>
<protein>
    <recommendedName>
        <fullName evidence="2">protein-glutamate methylesterase</fullName>
        <ecNumber evidence="2">3.1.1.61</ecNumber>
    </recommendedName>
</protein>
<dbReference type="GO" id="GO:0000156">
    <property type="term" value="F:phosphorelay response regulator activity"/>
    <property type="evidence" value="ECO:0007669"/>
    <property type="project" value="InterPro"/>
</dbReference>
<dbReference type="PANTHER" id="PTHR42872:SF6">
    <property type="entry name" value="PROTEIN-GLUTAMATE METHYLESTERASE_PROTEIN-GLUTAMINE GLUTAMINASE"/>
    <property type="match status" value="1"/>
</dbReference>
<reference evidence="6 7" key="1">
    <citation type="submission" date="2016-11" db="EMBL/GenBank/DDBJ databases">
        <authorList>
            <person name="Jaros S."/>
            <person name="Januszkiewicz K."/>
            <person name="Wedrychowicz H."/>
        </authorList>
    </citation>
    <scope>NUCLEOTIDE SEQUENCE [LARGE SCALE GENOMIC DNA]</scope>
    <source>
        <strain evidence="6 7">CGMCC 1.10190</strain>
    </source>
</reference>
<evidence type="ECO:0000313" key="6">
    <source>
        <dbReference type="EMBL" id="SHG70031.1"/>
    </source>
</evidence>
<comment type="caution">
    <text evidence="4">Lacks conserved residue(s) required for the propagation of feature annotation.</text>
</comment>